<organism evidence="1 2">
    <name type="scientific">Enterobacter phage EcP1</name>
    <dbReference type="NCBI Taxonomy" id="942016"/>
    <lineage>
        <taxon>Viruses</taxon>
        <taxon>Duplodnaviria</taxon>
        <taxon>Heunggongvirae</taxon>
        <taxon>Uroviricota</taxon>
        <taxon>Caudoviricetes</taxon>
        <taxon>Schitoviridae</taxon>
        <taxon>Eceepunavirus</taxon>
        <taxon>Eceepunavirus EcP1</taxon>
    </lineage>
</organism>
<sequence>MNLFEPNKKVHINFTGMDSNIFYLEGMWAKHARMQGWSQEDIEKVLNHVNQQKNYNAAVKALLDHSKKD</sequence>
<proteinExistence type="predicted"/>
<dbReference type="KEGG" id="vg:14006798"/>
<keyword evidence="2" id="KW-1185">Reference proteome</keyword>
<dbReference type="GeneID" id="14006798"/>
<dbReference type="OrthoDB" id="27876at10239"/>
<evidence type="ECO:0000313" key="1">
    <source>
        <dbReference type="EMBL" id="ADU79170.1"/>
    </source>
</evidence>
<dbReference type="Proteomes" id="UP000007263">
    <property type="component" value="Segment"/>
</dbReference>
<protein>
    <submittedName>
        <fullName evidence="1">Uncharacterized protein</fullName>
    </submittedName>
</protein>
<dbReference type="EMBL" id="HQ641380">
    <property type="protein sequence ID" value="ADU79170.1"/>
    <property type="molecule type" value="Genomic_DNA"/>
</dbReference>
<evidence type="ECO:0000313" key="2">
    <source>
        <dbReference type="Proteomes" id="UP000007263"/>
    </source>
</evidence>
<reference evidence="1 2" key="1">
    <citation type="submission" date="2010-11" db="EMBL/GenBank/DDBJ databases">
        <title>Complete nucleotide sequence of the bacteriophage EcP1, a new member of the N4-like viruses.</title>
        <authorList>
            <person name="Zhu J."/>
            <person name="Rao X."/>
            <person name="Tan Y."/>
            <person name="Hu Z."/>
            <person name="Xiong K."/>
            <person name="Chen Z."/>
            <person name="Li S."/>
            <person name="Yang J."/>
            <person name="Jin X."/>
            <person name="Chen Y."/>
            <person name="Hu F."/>
        </authorList>
    </citation>
    <scope>NUCLEOTIDE SEQUENCE [LARGE SCALE GENOMIC DNA]</scope>
</reference>
<accession>E9NIE4</accession>
<name>E9NIE4_9CAUD</name>
<gene>
    <name evidence="1" type="ORF">EcP1_gp19</name>
</gene>
<dbReference type="RefSeq" id="YP_007003142.1">
    <property type="nucleotide sequence ID" value="NC_019485.1"/>
</dbReference>